<sequence length="72" mass="7742">MSVFQDYLDAHDVTRYQVSKASGVGQTTLQRASASKSGTNGISGRILKATALTVNKTPGQVLDEMIELENNK</sequence>
<comment type="caution">
    <text evidence="1">The sequence shown here is derived from an EMBL/GenBank/DDBJ whole genome shotgun (WGS) entry which is preliminary data.</text>
</comment>
<proteinExistence type="predicted"/>
<organism evidence="1 2">
    <name type="scientific">Bifidobacterium longum</name>
    <dbReference type="NCBI Taxonomy" id="216816"/>
    <lineage>
        <taxon>Bacteria</taxon>
        <taxon>Bacillati</taxon>
        <taxon>Actinomycetota</taxon>
        <taxon>Actinomycetes</taxon>
        <taxon>Bifidobacteriales</taxon>
        <taxon>Bifidobacteriaceae</taxon>
        <taxon>Bifidobacterium</taxon>
    </lineage>
</organism>
<name>A0A6B1XEP0_BIFLN</name>
<evidence type="ECO:0000313" key="2">
    <source>
        <dbReference type="Proteomes" id="UP000638311"/>
    </source>
</evidence>
<protein>
    <recommendedName>
        <fullName evidence="3">XRE family transcriptional regulator</fullName>
    </recommendedName>
</protein>
<accession>A0A6B1XEP0</accession>
<dbReference type="Proteomes" id="UP000638311">
    <property type="component" value="Unassembled WGS sequence"/>
</dbReference>
<evidence type="ECO:0000313" key="1">
    <source>
        <dbReference type="EMBL" id="MZU09371.1"/>
    </source>
</evidence>
<dbReference type="AlphaFoldDB" id="A0A6B1XEP0"/>
<reference evidence="1" key="1">
    <citation type="journal article" date="2019" name="Nat. Med.">
        <title>A library of human gut bacterial isolates paired with longitudinal multiomics data enables mechanistic microbiome research.</title>
        <authorList>
            <person name="Poyet M."/>
            <person name="Groussin M."/>
            <person name="Gibbons S.M."/>
            <person name="Avila-Pacheco J."/>
            <person name="Jiang X."/>
            <person name="Kearney S.M."/>
            <person name="Perrotta A.R."/>
            <person name="Berdy B."/>
            <person name="Zhao S."/>
            <person name="Lieberman T.D."/>
            <person name="Swanson P.K."/>
            <person name="Smith M."/>
            <person name="Roesemann S."/>
            <person name="Alexander J.E."/>
            <person name="Rich S.A."/>
            <person name="Livny J."/>
            <person name="Vlamakis H."/>
            <person name="Clish C."/>
            <person name="Bullock K."/>
            <person name="Deik A."/>
            <person name="Scott J."/>
            <person name="Pierce K.A."/>
            <person name="Xavier R.J."/>
            <person name="Alm E.J."/>
        </authorList>
    </citation>
    <scope>NUCLEOTIDE SEQUENCE</scope>
    <source>
        <strain evidence="1">BIOML-A409</strain>
    </source>
</reference>
<dbReference type="EMBL" id="WXDR01000042">
    <property type="protein sequence ID" value="MZU09371.1"/>
    <property type="molecule type" value="Genomic_DNA"/>
</dbReference>
<gene>
    <name evidence="1" type="ORF">GUA24_10435</name>
</gene>
<evidence type="ECO:0008006" key="3">
    <source>
        <dbReference type="Google" id="ProtNLM"/>
    </source>
</evidence>